<protein>
    <submittedName>
        <fullName evidence="3">NifU-like protein NifU</fullName>
    </submittedName>
</protein>
<dbReference type="eggNOG" id="COG0822">
    <property type="taxonomic scope" value="Bacteria"/>
</dbReference>
<sequence length="145" mass="16276">MDLNAIYTELIMEHSTSKHNKRSLENPDIKEKGHNPSCGDEITLELKLNNDSIEDLAFTGQGCAISQASTSIMIDLIKGKKIYEALMLTETFIGMIKREIKDDEELYALEDAMAFKNISNMPARVKCAVLAWHTLKEALEKKQGS</sequence>
<dbReference type="Pfam" id="PF01592">
    <property type="entry name" value="NifU_N"/>
    <property type="match status" value="1"/>
</dbReference>
<dbReference type="Proteomes" id="UP000011728">
    <property type="component" value="Chromosome"/>
</dbReference>
<evidence type="ECO:0000259" key="2">
    <source>
        <dbReference type="Pfam" id="PF01592"/>
    </source>
</evidence>
<dbReference type="SUPFAM" id="SSF82649">
    <property type="entry name" value="SufE/NifU"/>
    <property type="match status" value="1"/>
</dbReference>
<gene>
    <name evidence="3" type="primary">nifU2</name>
    <name evidence="3" type="ORF">Cspa_c33290</name>
</gene>
<evidence type="ECO:0000313" key="4">
    <source>
        <dbReference type="Proteomes" id="UP000011728"/>
    </source>
</evidence>
<evidence type="ECO:0000313" key="3">
    <source>
        <dbReference type="EMBL" id="AGF57090.1"/>
    </source>
</evidence>
<organism evidence="3 4">
    <name type="scientific">Clostridium saccharoperbutylacetonicum N1-4(HMT)</name>
    <dbReference type="NCBI Taxonomy" id="931276"/>
    <lineage>
        <taxon>Bacteria</taxon>
        <taxon>Bacillati</taxon>
        <taxon>Bacillota</taxon>
        <taxon>Clostridia</taxon>
        <taxon>Eubacteriales</taxon>
        <taxon>Clostridiaceae</taxon>
        <taxon>Clostridium</taxon>
    </lineage>
</organism>
<dbReference type="OrthoDB" id="9804157at2"/>
<dbReference type="EMBL" id="CP004121">
    <property type="protein sequence ID" value="AGF57090.1"/>
    <property type="molecule type" value="Genomic_DNA"/>
</dbReference>
<dbReference type="PANTHER" id="PTHR10093">
    <property type="entry name" value="IRON-SULFUR CLUSTER ASSEMBLY ENZYME NIFU HOMOLOG"/>
    <property type="match status" value="1"/>
</dbReference>
<accession>M1LVD1</accession>
<dbReference type="STRING" id="36745.CLSAP_30960"/>
<dbReference type="KEGG" id="csr:Cspa_c33290"/>
<dbReference type="RefSeq" id="WP_015393408.1">
    <property type="nucleotide sequence ID" value="NC_020291.1"/>
</dbReference>
<dbReference type="CDD" id="cd06664">
    <property type="entry name" value="IscU_like"/>
    <property type="match status" value="1"/>
</dbReference>
<proteinExistence type="inferred from homology"/>
<feature type="domain" description="NIF system FeS cluster assembly NifU N-terminal" evidence="2">
    <location>
        <begin position="7"/>
        <end position="125"/>
    </location>
</feature>
<dbReference type="Gene3D" id="3.90.1010.10">
    <property type="match status" value="1"/>
</dbReference>
<dbReference type="GO" id="GO:0016226">
    <property type="term" value="P:iron-sulfur cluster assembly"/>
    <property type="evidence" value="ECO:0007669"/>
    <property type="project" value="InterPro"/>
</dbReference>
<dbReference type="HOGENOM" id="CLU_079283_4_0_9"/>
<evidence type="ECO:0000256" key="1">
    <source>
        <dbReference type="ARBA" id="ARBA00006420"/>
    </source>
</evidence>
<dbReference type="GO" id="GO:0005506">
    <property type="term" value="F:iron ion binding"/>
    <property type="evidence" value="ECO:0007669"/>
    <property type="project" value="InterPro"/>
</dbReference>
<name>M1LVD1_9CLOT</name>
<dbReference type="AlphaFoldDB" id="M1LVD1"/>
<keyword evidence="4" id="KW-1185">Reference proteome</keyword>
<dbReference type="InterPro" id="IPR002871">
    <property type="entry name" value="NIF_FeS_clus_asmbl_NifU_N"/>
</dbReference>
<dbReference type="FunFam" id="3.90.1010.10:FF:000002">
    <property type="entry name" value="Iron-sulfur cluster assembly scaffold protein NifU"/>
    <property type="match status" value="1"/>
</dbReference>
<dbReference type="NCBIfam" id="TIGR01994">
    <property type="entry name" value="SUF_scaf_2"/>
    <property type="match status" value="1"/>
</dbReference>
<reference evidence="3 4" key="1">
    <citation type="submission" date="2013-02" db="EMBL/GenBank/DDBJ databases">
        <title>Genome sequence of Clostridium saccharoperbutylacetonicum N1-4(HMT).</title>
        <authorList>
            <person name="Poehlein A."/>
            <person name="Daniel R."/>
        </authorList>
    </citation>
    <scope>NUCLEOTIDE SEQUENCE [LARGE SCALE GENOMIC DNA]</scope>
    <source>
        <strain evidence="4">N1-4(HMT)</strain>
    </source>
</reference>
<comment type="similarity">
    <text evidence="1">Belongs to the NifU family.</text>
</comment>
<dbReference type="PATRIC" id="fig|931276.5.peg.3354"/>
<dbReference type="GO" id="GO:0051536">
    <property type="term" value="F:iron-sulfur cluster binding"/>
    <property type="evidence" value="ECO:0007669"/>
    <property type="project" value="InterPro"/>
</dbReference>